<dbReference type="InterPro" id="IPR027417">
    <property type="entry name" value="P-loop_NTPase"/>
</dbReference>
<dbReference type="InterPro" id="IPR013563">
    <property type="entry name" value="Oligopep_ABC_C"/>
</dbReference>
<evidence type="ECO:0000256" key="5">
    <source>
        <dbReference type="ARBA" id="ARBA00022840"/>
    </source>
</evidence>
<keyword evidence="7" id="KW-0653">Protein transport</keyword>
<dbReference type="InterPro" id="IPR050319">
    <property type="entry name" value="ABC_transp_ATP-bind"/>
</dbReference>
<dbReference type="PANTHER" id="PTHR43776:SF7">
    <property type="entry name" value="D,D-DIPEPTIDE TRANSPORT ATP-BINDING PROTEIN DDPF-RELATED"/>
    <property type="match status" value="1"/>
</dbReference>
<evidence type="ECO:0000256" key="7">
    <source>
        <dbReference type="ARBA" id="ARBA00022927"/>
    </source>
</evidence>
<dbReference type="Proteomes" id="UP000199589">
    <property type="component" value="Unassembled WGS sequence"/>
</dbReference>
<dbReference type="GO" id="GO:0016887">
    <property type="term" value="F:ATP hydrolysis activity"/>
    <property type="evidence" value="ECO:0007669"/>
    <property type="project" value="InterPro"/>
</dbReference>
<dbReference type="GO" id="GO:0015833">
    <property type="term" value="P:peptide transport"/>
    <property type="evidence" value="ECO:0007669"/>
    <property type="project" value="UniProtKB-KW"/>
</dbReference>
<dbReference type="InterPro" id="IPR003593">
    <property type="entry name" value="AAA+_ATPase"/>
</dbReference>
<dbReference type="PROSITE" id="PS50893">
    <property type="entry name" value="ABC_TRANSPORTER_2"/>
    <property type="match status" value="1"/>
</dbReference>
<dbReference type="OrthoDB" id="9802264at2"/>
<evidence type="ECO:0000256" key="2">
    <source>
        <dbReference type="ARBA" id="ARBA00005417"/>
    </source>
</evidence>
<gene>
    <name evidence="9" type="ORF">SAMN04488569_101938</name>
</gene>
<dbReference type="RefSeq" id="WP_091897326.1">
    <property type="nucleotide sequence ID" value="NZ_FOSJ01000019.1"/>
</dbReference>
<dbReference type="GO" id="GO:0015031">
    <property type="term" value="P:protein transport"/>
    <property type="evidence" value="ECO:0007669"/>
    <property type="project" value="UniProtKB-KW"/>
</dbReference>
<dbReference type="AlphaFoldDB" id="A0A1I3Y6M2"/>
<protein>
    <submittedName>
        <fullName evidence="9">Oligopeptide transport system ATP-binding protein</fullName>
    </submittedName>
</protein>
<dbReference type="PANTHER" id="PTHR43776">
    <property type="entry name" value="TRANSPORT ATP-BINDING PROTEIN"/>
    <property type="match status" value="1"/>
</dbReference>
<dbReference type="PROSITE" id="PS00211">
    <property type="entry name" value="ABC_TRANSPORTER_1"/>
    <property type="match status" value="1"/>
</dbReference>
<reference evidence="10" key="1">
    <citation type="submission" date="2016-10" db="EMBL/GenBank/DDBJ databases">
        <authorList>
            <person name="Varghese N."/>
            <person name="Submissions S."/>
        </authorList>
    </citation>
    <scope>NUCLEOTIDE SEQUENCE [LARGE SCALE GENOMIC DNA]</scope>
    <source>
        <strain evidence="10">DSM 16108</strain>
    </source>
</reference>
<comment type="subcellular location">
    <subcellularLocation>
        <location evidence="1">Cell membrane</location>
        <topology evidence="1">Peripheral membrane protein</topology>
    </subcellularLocation>
</comment>
<keyword evidence="3" id="KW-0813">Transport</keyword>
<organism evidence="9 10">
    <name type="scientific">Marinilactibacillus piezotolerans</name>
    <dbReference type="NCBI Taxonomy" id="258723"/>
    <lineage>
        <taxon>Bacteria</taxon>
        <taxon>Bacillati</taxon>
        <taxon>Bacillota</taxon>
        <taxon>Bacilli</taxon>
        <taxon>Lactobacillales</taxon>
        <taxon>Carnobacteriaceae</taxon>
        <taxon>Marinilactibacillus</taxon>
    </lineage>
</organism>
<dbReference type="SUPFAM" id="SSF52540">
    <property type="entry name" value="P-loop containing nucleoside triphosphate hydrolases"/>
    <property type="match status" value="1"/>
</dbReference>
<sequence>MVAEVKEKQSIVEISGYKQYFNEGKRNEVRAVNDVSFNIYKGETFGLVGESGSGKSTTGRALIKLGDITGGQILYKGQDITKIKGRRNLLDFRKSMQMIFQDPYASLNPRITVKDIIGGALKVHGLYKNSSERNERVYELLEQVGLSKEFANRYPKEFSGGQCQRVGIARALAVEPDFIIADEAISALDVSIQAQVVNLLKELKKENNLTYLFIAHDLSMVKYISDRIGVMNSGRILEIAEADELYQAPLHPYTESLLSAIPTPDPESERNRIRTEYDPKYHQYEDLTKVGLHEIAPEHYIYCHQDEVEVYRKKREKLLREGQKYA</sequence>
<evidence type="ECO:0000256" key="4">
    <source>
        <dbReference type="ARBA" id="ARBA00022741"/>
    </source>
</evidence>
<name>A0A1I3Y6M2_9LACT</name>
<dbReference type="SMART" id="SM00382">
    <property type="entry name" value="AAA"/>
    <property type="match status" value="1"/>
</dbReference>
<dbReference type="CDD" id="cd03257">
    <property type="entry name" value="ABC_NikE_OppD_transporters"/>
    <property type="match status" value="1"/>
</dbReference>
<dbReference type="GO" id="GO:0005886">
    <property type="term" value="C:plasma membrane"/>
    <property type="evidence" value="ECO:0007669"/>
    <property type="project" value="UniProtKB-SubCell"/>
</dbReference>
<dbReference type="Pfam" id="PF00005">
    <property type="entry name" value="ABC_tran"/>
    <property type="match status" value="1"/>
</dbReference>
<evidence type="ECO:0000256" key="6">
    <source>
        <dbReference type="ARBA" id="ARBA00022856"/>
    </source>
</evidence>
<dbReference type="InterPro" id="IPR017871">
    <property type="entry name" value="ABC_transporter-like_CS"/>
</dbReference>
<evidence type="ECO:0000256" key="1">
    <source>
        <dbReference type="ARBA" id="ARBA00004202"/>
    </source>
</evidence>
<comment type="similarity">
    <text evidence="2">Belongs to the ABC transporter superfamily.</text>
</comment>
<dbReference type="GO" id="GO:0005524">
    <property type="term" value="F:ATP binding"/>
    <property type="evidence" value="ECO:0007669"/>
    <property type="project" value="UniProtKB-KW"/>
</dbReference>
<dbReference type="GO" id="GO:0055085">
    <property type="term" value="P:transmembrane transport"/>
    <property type="evidence" value="ECO:0007669"/>
    <property type="project" value="UniProtKB-ARBA"/>
</dbReference>
<dbReference type="STRING" id="258723.GCA_900169305_00990"/>
<evidence type="ECO:0000313" key="9">
    <source>
        <dbReference type="EMBL" id="SFK27039.1"/>
    </source>
</evidence>
<proteinExistence type="inferred from homology"/>
<dbReference type="EMBL" id="FOSJ01000019">
    <property type="protein sequence ID" value="SFK27039.1"/>
    <property type="molecule type" value="Genomic_DNA"/>
</dbReference>
<feature type="domain" description="ABC transporter" evidence="8">
    <location>
        <begin position="12"/>
        <end position="258"/>
    </location>
</feature>
<evidence type="ECO:0000259" key="8">
    <source>
        <dbReference type="PROSITE" id="PS50893"/>
    </source>
</evidence>
<keyword evidence="10" id="KW-1185">Reference proteome</keyword>
<dbReference type="Pfam" id="PF08352">
    <property type="entry name" value="oligo_HPY"/>
    <property type="match status" value="1"/>
</dbReference>
<dbReference type="Gene3D" id="3.40.50.300">
    <property type="entry name" value="P-loop containing nucleotide triphosphate hydrolases"/>
    <property type="match status" value="1"/>
</dbReference>
<keyword evidence="6" id="KW-0571">Peptide transport</keyword>
<evidence type="ECO:0000313" key="10">
    <source>
        <dbReference type="Proteomes" id="UP000199589"/>
    </source>
</evidence>
<accession>A0A1I3Y6M2</accession>
<keyword evidence="4" id="KW-0547">Nucleotide-binding</keyword>
<keyword evidence="5 9" id="KW-0067">ATP-binding</keyword>
<dbReference type="FunFam" id="3.40.50.300:FF:000016">
    <property type="entry name" value="Oligopeptide ABC transporter ATP-binding component"/>
    <property type="match status" value="1"/>
</dbReference>
<evidence type="ECO:0000256" key="3">
    <source>
        <dbReference type="ARBA" id="ARBA00022448"/>
    </source>
</evidence>
<dbReference type="InterPro" id="IPR003439">
    <property type="entry name" value="ABC_transporter-like_ATP-bd"/>
</dbReference>